<dbReference type="AlphaFoldDB" id="D1YWR1"/>
<evidence type="ECO:0000313" key="2">
    <source>
        <dbReference type="EMBL" id="BAI60883.1"/>
    </source>
</evidence>
<dbReference type="InterPro" id="IPR001226">
    <property type="entry name" value="Flavodoxin_CS"/>
</dbReference>
<protein>
    <submittedName>
        <fullName evidence="2">Flavodoxin</fullName>
    </submittedName>
</protein>
<dbReference type="InterPro" id="IPR008254">
    <property type="entry name" value="Flavodoxin/NO_synth"/>
</dbReference>
<dbReference type="Proteomes" id="UP000001882">
    <property type="component" value="Chromosome"/>
</dbReference>
<dbReference type="PANTHER" id="PTHR43717:SF1">
    <property type="entry name" value="ANAEROBIC NITRIC OXIDE REDUCTASE FLAVORUBREDOXIN"/>
    <property type="match status" value="1"/>
</dbReference>
<evidence type="ECO:0000313" key="3">
    <source>
        <dbReference type="Proteomes" id="UP000001882"/>
    </source>
</evidence>
<reference evidence="2 3" key="1">
    <citation type="journal article" date="2007" name="Appl. Environ. Microbiol.">
        <title>Isolation of key methanogens for global methane emission from rice paddy fields: a novel isolate affiliated with the clone cluster rice cluster I.</title>
        <authorList>
            <person name="Sakai S."/>
            <person name="Imachi H."/>
            <person name="Sekiguchi Y."/>
            <person name="Ohashi A."/>
            <person name="Harada H."/>
            <person name="Kamagata Y."/>
        </authorList>
    </citation>
    <scope>NUCLEOTIDE SEQUENCE [LARGE SCALE GENOMIC DNA]</scope>
    <source>
        <strain evidence="3">DSM 17711 / JCM 13418 / NBRC 101707 / SANAE</strain>
    </source>
</reference>
<accession>D1YWR1</accession>
<keyword evidence="3" id="KW-1185">Reference proteome</keyword>
<proteinExistence type="predicted"/>
<evidence type="ECO:0000259" key="1">
    <source>
        <dbReference type="PROSITE" id="PS50902"/>
    </source>
</evidence>
<dbReference type="PANTHER" id="PTHR43717">
    <property type="entry name" value="ANAEROBIC NITRIC OXIDE REDUCTASE FLAVORUBREDOXIN"/>
    <property type="match status" value="1"/>
</dbReference>
<dbReference type="OrthoDB" id="376534at2157"/>
<dbReference type="GO" id="GO:0010181">
    <property type="term" value="F:FMN binding"/>
    <property type="evidence" value="ECO:0007669"/>
    <property type="project" value="InterPro"/>
</dbReference>
<dbReference type="Pfam" id="PF00258">
    <property type="entry name" value="Flavodoxin_1"/>
    <property type="match status" value="1"/>
</dbReference>
<reference evidence="2 3" key="2">
    <citation type="journal article" date="2008" name="Int. J. Syst. Evol. Microbiol.">
        <title>Methanocella paludicola gen. nov., sp. nov., a methane-producing archaeon, the first isolate of the lineage 'Rice Cluster I', and proposal of the new archaeal order Methanocellales ord. nov.</title>
        <authorList>
            <person name="Sakai S."/>
            <person name="Imachi H."/>
            <person name="Hanada S."/>
            <person name="Ohashi A."/>
            <person name="Harada H."/>
            <person name="Kamagata Y."/>
        </authorList>
    </citation>
    <scope>NUCLEOTIDE SEQUENCE [LARGE SCALE GENOMIC DNA]</scope>
    <source>
        <strain evidence="3">DSM 17711 / JCM 13418 / NBRC 101707 / SANAE</strain>
    </source>
</reference>
<dbReference type="GO" id="GO:0009055">
    <property type="term" value="F:electron transfer activity"/>
    <property type="evidence" value="ECO:0007669"/>
    <property type="project" value="InterPro"/>
</dbReference>
<dbReference type="GeneID" id="8680846"/>
<reference evidence="3" key="3">
    <citation type="journal article" date="2011" name="PLoS ONE">
        <title>Genome sequence of a mesophilic hydrogenotrophic methanogen Methanocella paludicola, the first cultivated representative of the order Methanocellales.</title>
        <authorList>
            <person name="Sakai S."/>
            <person name="Takaki Y."/>
            <person name="Shimamura S."/>
            <person name="Sekine M."/>
            <person name="Tajima T."/>
            <person name="Kosugi H."/>
            <person name="Ichikawa N."/>
            <person name="Tasumi E."/>
            <person name="Hiraki A.T."/>
            <person name="Shimizu A."/>
            <person name="Kato Y."/>
            <person name="Nishiko R."/>
            <person name="Mori K."/>
            <person name="Fujita N."/>
            <person name="Imachi H."/>
            <person name="Takai K."/>
        </authorList>
    </citation>
    <scope>NUCLEOTIDE SEQUENCE [LARGE SCALE GENOMIC DNA]</scope>
    <source>
        <strain evidence="3">DSM 17711 / JCM 13418 / NBRC 101707 / SANAE</strain>
    </source>
</reference>
<dbReference type="PROSITE" id="PS50902">
    <property type="entry name" value="FLAVODOXIN_LIKE"/>
    <property type="match status" value="1"/>
</dbReference>
<dbReference type="InterPro" id="IPR029039">
    <property type="entry name" value="Flavoprotein-like_sf"/>
</dbReference>
<dbReference type="Gene3D" id="3.40.50.360">
    <property type="match status" value="1"/>
</dbReference>
<sequence length="152" mass="16563">MPRLLIVYNSTTGNTKAMADAIAEGARSLKLDTEVVDAFNVTPEDVMAADAIGFGVPTFNYHAAKPILKLLDDLAGKNVTDKLAIVFGSYGWSGQGAPVVAERLRQMGFRVLDPVIRVKYRPTENELDGCQLLGKDVAMHLKNIRMTENLNA</sequence>
<dbReference type="KEGG" id="mpd:MCP_0811"/>
<dbReference type="eggNOG" id="arCOG00509">
    <property type="taxonomic scope" value="Archaea"/>
</dbReference>
<feature type="domain" description="Flavodoxin-like" evidence="1">
    <location>
        <begin position="4"/>
        <end position="138"/>
    </location>
</feature>
<gene>
    <name evidence="2" type="ordered locus">MCP_0811</name>
</gene>
<name>D1YWR1_METPS</name>
<dbReference type="InParanoid" id="D1YWR1"/>
<dbReference type="PROSITE" id="PS00201">
    <property type="entry name" value="FLAVODOXIN"/>
    <property type="match status" value="1"/>
</dbReference>
<dbReference type="SUPFAM" id="SSF52218">
    <property type="entry name" value="Flavoproteins"/>
    <property type="match status" value="1"/>
</dbReference>
<organism evidence="2 3">
    <name type="scientific">Methanocella paludicola (strain DSM 17711 / JCM 13418 / NBRC 101707 / SANAE)</name>
    <dbReference type="NCBI Taxonomy" id="304371"/>
    <lineage>
        <taxon>Archaea</taxon>
        <taxon>Methanobacteriati</taxon>
        <taxon>Methanobacteriota</taxon>
        <taxon>Stenosarchaea group</taxon>
        <taxon>Methanomicrobia</taxon>
        <taxon>Methanocellales</taxon>
        <taxon>Methanocellaceae</taxon>
        <taxon>Methanocella</taxon>
    </lineage>
</organism>
<dbReference type="STRING" id="304371.MCP_0811"/>
<dbReference type="RefSeq" id="WP_012899562.1">
    <property type="nucleotide sequence ID" value="NC_013665.1"/>
</dbReference>
<dbReference type="EMBL" id="AP011532">
    <property type="protein sequence ID" value="BAI60883.1"/>
    <property type="molecule type" value="Genomic_DNA"/>
</dbReference>